<organism evidence="48 49">
    <name type="scientific">Anopheles albimanus</name>
    <name type="common">New world malaria mosquito</name>
    <dbReference type="NCBI Taxonomy" id="7167"/>
    <lineage>
        <taxon>Eukaryota</taxon>
        <taxon>Metazoa</taxon>
        <taxon>Ecdysozoa</taxon>
        <taxon>Arthropoda</taxon>
        <taxon>Hexapoda</taxon>
        <taxon>Insecta</taxon>
        <taxon>Pterygota</taxon>
        <taxon>Neoptera</taxon>
        <taxon>Endopterygota</taxon>
        <taxon>Diptera</taxon>
        <taxon>Nematocera</taxon>
        <taxon>Culicoidea</taxon>
        <taxon>Culicidae</taxon>
        <taxon>Anophelinae</taxon>
        <taxon>Anopheles</taxon>
    </lineage>
</organism>
<comment type="similarity">
    <text evidence="2">Belongs to the 'GDSL' lipolytic enzyme family. Phospholipase B1 subfamily.</text>
</comment>
<dbReference type="SUPFAM" id="SSF53613">
    <property type="entry name" value="Ribokinase-like"/>
    <property type="match status" value="1"/>
</dbReference>
<keyword evidence="10" id="KW-0418">Kinase</keyword>
<name>A0A182FDR9_ANOAL</name>
<dbReference type="GO" id="GO:0046872">
    <property type="term" value="F:metal ion binding"/>
    <property type="evidence" value="ECO:0007669"/>
    <property type="project" value="UniProtKB-KW"/>
</dbReference>
<evidence type="ECO:0000256" key="33">
    <source>
        <dbReference type="ARBA" id="ARBA00048058"/>
    </source>
</evidence>
<dbReference type="GO" id="GO:0006096">
    <property type="term" value="P:glycolytic process"/>
    <property type="evidence" value="ECO:0007669"/>
    <property type="project" value="UniProtKB-KW"/>
</dbReference>
<keyword evidence="49" id="KW-1185">Reference proteome</keyword>
<comment type="catalytic activity">
    <reaction evidence="47">
        <text>2-(9Z-octadecenoyl)-glycerol + H2O = glycerol + (9Z)-octadecenoate + H(+)</text>
        <dbReference type="Rhea" id="RHEA:38491"/>
        <dbReference type="ChEBI" id="CHEBI:15377"/>
        <dbReference type="ChEBI" id="CHEBI:15378"/>
        <dbReference type="ChEBI" id="CHEBI:17754"/>
        <dbReference type="ChEBI" id="CHEBI:30823"/>
        <dbReference type="ChEBI" id="CHEBI:73990"/>
    </reaction>
    <physiologicalReaction direction="left-to-right" evidence="47">
        <dbReference type="Rhea" id="RHEA:38492"/>
    </physiologicalReaction>
</comment>
<evidence type="ECO:0000256" key="13">
    <source>
        <dbReference type="ARBA" id="ARBA00022989"/>
    </source>
</evidence>
<comment type="catalytic activity">
    <reaction evidence="46">
        <text>1,3-di-(9Z-octadecenoyl)-glycerol + H2O = 1-(9Z-octadecenoyl)-glycerol + (9Z)-octadecenoate + H(+)</text>
        <dbReference type="Rhea" id="RHEA:39939"/>
        <dbReference type="ChEBI" id="CHEBI:15377"/>
        <dbReference type="ChEBI" id="CHEBI:15378"/>
        <dbReference type="ChEBI" id="CHEBI:30823"/>
        <dbReference type="ChEBI" id="CHEBI:75342"/>
        <dbReference type="ChEBI" id="CHEBI:75735"/>
    </reaction>
    <physiologicalReaction direction="left-to-right" evidence="46">
        <dbReference type="Rhea" id="RHEA:39940"/>
    </physiologicalReaction>
</comment>
<evidence type="ECO:0000256" key="39">
    <source>
        <dbReference type="ARBA" id="ARBA00048613"/>
    </source>
</evidence>
<evidence type="ECO:0000256" key="18">
    <source>
        <dbReference type="ARBA" id="ARBA00023369"/>
    </source>
</evidence>
<dbReference type="FunFam" id="3.40.50.1110:FF:000005">
    <property type="entry name" value="Phospholipase B1"/>
    <property type="match status" value="2"/>
</dbReference>
<reference evidence="48 49" key="1">
    <citation type="journal article" date="2017" name="G3 (Bethesda)">
        <title>The Physical Genome Mapping of Anopheles albimanus Corrected Scaffold Misassemblies and Identified Interarm Rearrangements in Genus Anopheles.</title>
        <authorList>
            <person name="Artemov G.N."/>
            <person name="Peery A.N."/>
            <person name="Jiang X."/>
            <person name="Tu Z."/>
            <person name="Stegniy V.N."/>
            <person name="Sharakhova M.V."/>
            <person name="Sharakhov I.V."/>
        </authorList>
    </citation>
    <scope>NUCLEOTIDE SEQUENCE [LARGE SCALE GENOMIC DNA]</scope>
    <source>
        <strain evidence="48 49">ALBI9_A</strain>
    </source>
</reference>
<evidence type="ECO:0000256" key="7">
    <source>
        <dbReference type="ARBA" id="ARBA00022723"/>
    </source>
</evidence>
<dbReference type="STRING" id="7167.A0A182FDR9"/>
<evidence type="ECO:0000256" key="25">
    <source>
        <dbReference type="ARBA" id="ARBA00045916"/>
    </source>
</evidence>
<keyword evidence="14" id="KW-0443">Lipid metabolism</keyword>
<comment type="function">
    <text evidence="25">Calcium-independent membrane-associated phospholipase that catalyzes complete diacylation of phospholipids by hydrolyzing both sn-1 and sn-2 fatty acyl chains attached to the glycerol backbone (phospholipase B activity). Has dual phospholipase and lysophospholipase activities toward diacylphospholipids. Preferentially cleaves sn-2 ester bonds over sn-1 bonds. Acts as a lipase toward glycerolipid substrates. Hydrolyzes fatty acyl chains of diacylglycerols with preference for the sn-2 position and of triacylglycerols with not positional selectivity. May also hydrolyze long chain retinyl esters such as retinyl palmitate. May contribute to digestion of dietary phospholipids, glycerolipids and retinoids, facilitating lipid absorption at the brush border.</text>
</comment>
<dbReference type="VEuPathDB" id="VectorBase:AALB20_028087"/>
<evidence type="ECO:0000256" key="24">
    <source>
        <dbReference type="ARBA" id="ARBA00033022"/>
    </source>
</evidence>
<evidence type="ECO:0000256" key="26">
    <source>
        <dbReference type="ARBA" id="ARBA00047324"/>
    </source>
</evidence>
<dbReference type="Gene3D" id="3.40.1190.20">
    <property type="match status" value="1"/>
</dbReference>
<keyword evidence="16" id="KW-0324">Glycolysis</keyword>
<evidence type="ECO:0000256" key="40">
    <source>
        <dbReference type="ARBA" id="ARBA00048656"/>
    </source>
</evidence>
<evidence type="ECO:0000256" key="36">
    <source>
        <dbReference type="ARBA" id="ARBA00048374"/>
    </source>
</evidence>
<keyword evidence="8" id="KW-0732">Signal</keyword>
<comment type="catalytic activity">
    <reaction evidence="41">
        <text>1-hexadecanoyl-2-(9Z-octadecenoyl)-sn-glycero-3-phosphocholine + H2O = 1-hexadecanoyl-sn-glycero-3-phosphocholine + (9Z)-octadecenoate + H(+)</text>
        <dbReference type="Rhea" id="RHEA:38779"/>
        <dbReference type="ChEBI" id="CHEBI:15377"/>
        <dbReference type="ChEBI" id="CHEBI:15378"/>
        <dbReference type="ChEBI" id="CHEBI:30823"/>
        <dbReference type="ChEBI" id="CHEBI:72998"/>
        <dbReference type="ChEBI" id="CHEBI:73001"/>
    </reaction>
    <physiologicalReaction direction="left-to-right" evidence="41">
        <dbReference type="Rhea" id="RHEA:38780"/>
    </physiologicalReaction>
</comment>
<comment type="catalytic activity">
    <reaction evidence="19">
        <text>1-hexadecanoyl-2-(9Z,12Z-octadecadienoyl)-sn-glycero-3-phosphocholine + H2O = (9Z,12Z)-octadecadienoate + 1-hexadecanoyl-sn-glycero-3-phosphocholine + H(+)</text>
        <dbReference type="Rhea" id="RHEA:40811"/>
        <dbReference type="ChEBI" id="CHEBI:15377"/>
        <dbReference type="ChEBI" id="CHEBI:15378"/>
        <dbReference type="ChEBI" id="CHEBI:30245"/>
        <dbReference type="ChEBI" id="CHEBI:72998"/>
        <dbReference type="ChEBI" id="CHEBI:73002"/>
    </reaction>
    <physiologicalReaction direction="left-to-right" evidence="19">
        <dbReference type="Rhea" id="RHEA:40812"/>
    </physiologicalReaction>
</comment>
<comment type="catalytic activity">
    <reaction evidence="35">
        <text>1-hexadecanoyl-2-(9Z,12Z-octadecadienoyl)-sn-glycero-3-phosphocholine + H2O = 2-(9Z,12Z-octadecadienoyl)-sn-glycero-3-phosphocholine + hexadecanoate + H(+)</text>
        <dbReference type="Rhea" id="RHEA:40971"/>
        <dbReference type="ChEBI" id="CHEBI:7896"/>
        <dbReference type="ChEBI" id="CHEBI:15377"/>
        <dbReference type="ChEBI" id="CHEBI:15378"/>
        <dbReference type="ChEBI" id="CHEBI:73002"/>
        <dbReference type="ChEBI" id="CHEBI:76084"/>
    </reaction>
    <physiologicalReaction direction="left-to-right" evidence="35">
        <dbReference type="Rhea" id="RHEA:40972"/>
    </physiologicalReaction>
</comment>
<keyword evidence="11" id="KW-0378">Hydrolase</keyword>
<dbReference type="VEuPathDB" id="VectorBase:AALB20_033905"/>
<evidence type="ECO:0000256" key="45">
    <source>
        <dbReference type="ARBA" id="ARBA00049363"/>
    </source>
</evidence>
<dbReference type="Pfam" id="PF00657">
    <property type="entry name" value="Lipase_GDSL"/>
    <property type="match status" value="2"/>
</dbReference>
<dbReference type="GO" id="GO:0006644">
    <property type="term" value="P:phospholipid metabolic process"/>
    <property type="evidence" value="ECO:0007669"/>
    <property type="project" value="TreeGrafter"/>
</dbReference>
<evidence type="ECO:0000256" key="27">
    <source>
        <dbReference type="ARBA" id="ARBA00047363"/>
    </source>
</evidence>
<keyword evidence="9" id="KW-0677">Repeat</keyword>
<evidence type="ECO:0000256" key="28">
    <source>
        <dbReference type="ARBA" id="ARBA00047438"/>
    </source>
</evidence>
<evidence type="ECO:0000256" key="23">
    <source>
        <dbReference type="ARBA" id="ARBA00031485"/>
    </source>
</evidence>
<dbReference type="VEuPathDB" id="VectorBase:AALB20_036844"/>
<evidence type="ECO:0000256" key="35">
    <source>
        <dbReference type="ARBA" id="ARBA00048362"/>
    </source>
</evidence>
<evidence type="ECO:0000256" key="20">
    <source>
        <dbReference type="ARBA" id="ARBA00023422"/>
    </source>
</evidence>
<evidence type="ECO:0000256" key="43">
    <source>
        <dbReference type="ARBA" id="ARBA00048872"/>
    </source>
</evidence>
<dbReference type="InterPro" id="IPR038885">
    <property type="entry name" value="PLB1"/>
</dbReference>
<dbReference type="VEuPathDB" id="VectorBase:AALB20_030742"/>
<dbReference type="InterPro" id="IPR001087">
    <property type="entry name" value="GDSL"/>
</dbReference>
<sequence>MASAVTLSLTVGLLVILFAIIQPCEGQAQITALDSPFLTSKYRKLRELMFNFIGPTGNSKNKFLVNLKKGKLQRQFGAEDPFFCNTTGMRSPTVPASVDELRPGDIDIVGAIGDSLTAGNGAMATNMLEVLIENKGLSWSIGGQGTWRQFLTLPNILKEFNPKLYGYPTTDGLSSRKSALFNAAEGGAMSQDIPYQARNLVKRMLSDRNVDIAKHWKMITLMIGGNDFCAEICYMATPEKILEYHEKNIVSALRTFRDYLPRTFVNLAASPKVDLLARFKNKPQECVSMHRIECPCLIASRFRNQRKRFIKLIDDWNMLQMEIVGRPEFHSKPDFTVVYQPFAMNLTFPETPNGDTDFTYMSLDCFHLSQKGYALASNALWNNILEPVGIISSTTKIQTTIPVEKEFPCSTEGMRSPQVPTSVHELRPGDIDVVAAMGDSQTAGTGAIATEILELAIDNRGLSWSIGGQGTWREYLTIPNILKEFNPKLNGYALADSLSNNKSSRFNVAQIGSMSADLPHQARNLIKRMLSDRTVDIKNHWKLVTIFMGHNDFCSRICYLTNPEKALGHHEKNLIEAIRLLRKYLPRTMVNIVSPIMEGDEMMRIRLLASLLTLLAAGQIMSNAQEEVTILDSPPLLELYRGLQRLQFNYVKPNSEDATHLTRARKLGKIQTTIPEEKEFPCSTEGFNWIKWTSHQGIPPMAVHAGHDQDGSPIYVGRAHHECDLIPAKVIPTKQACYVSYNGMEIFKSSFEVLTGSGFTWVHSANGQIPKGAVLGGYTRCGEQLHIGRTHHECSLTPGKIHRTHGCLYIPFGGTEHSYKHYEVLIGQQRSTWKHCSAHAPIPSGAILAGKDSDGSPIYVGRANYEGELLPAKVLPTKKVAYVSYGGREISKQTYEVLCNGNVSWVPCSNGHVPPKAVVGGHTRCGDPLYVGRARHCNALTPGKIHPSHKTLYIPYAYLSSNELVKLTVILQHLRDLEVEFPVAGPRVAIGYGSCSDLHVRAVNFLAHNESIVSGLNFTGYTFDDITTEEEFLLNFAYYFQQGAAAERFTANRELFLRLVQRAKKSSAVDHHWALGGNAPVIGSRMAMEGANVLLGAKMSSKLKTHLRPEVLLTGSLIEDDDIHLILEYNTGDTWGQLVSPRANRYILHNDRHNPMLSSLEEFDAALPDFNPDLFIVSGLQMMDNYVYQPGVREARLRKVQQQMQAQSVRTLIHFEMASFVELELLQLLMRYVLPYTDSIGMNEQELDNLRQVLETGRISLVADSNPRVAHSLDQARSVFARLNQQFVGNDANDTSGKRRPLSRIHLHTLAYQAFIVAKESSWKHTKQAAAKASLTAHRHVCASTIVNPDAAYLQMDGSFAVSAKPGARRIPFDNREPVSCWDEAIPLSVDGESTSRNAVEVEICVAPVLICKNAKQTVGAGDNISGAGLVLQI</sequence>
<evidence type="ECO:0000256" key="11">
    <source>
        <dbReference type="ARBA" id="ARBA00022801"/>
    </source>
</evidence>
<evidence type="ECO:0000256" key="41">
    <source>
        <dbReference type="ARBA" id="ARBA00048699"/>
    </source>
</evidence>
<evidence type="ECO:0000256" key="3">
    <source>
        <dbReference type="ARBA" id="ARBA00015133"/>
    </source>
</evidence>
<evidence type="ECO:0000256" key="46">
    <source>
        <dbReference type="ARBA" id="ARBA00049372"/>
    </source>
</evidence>
<evidence type="ECO:0000256" key="2">
    <source>
        <dbReference type="ARBA" id="ARBA00009979"/>
    </source>
</evidence>
<comment type="catalytic activity">
    <reaction evidence="33">
        <text>1,2-di-(9Z-octadecenoyl)-sn-glycero-3-phosphocholine + H2O = 1-(9Z-octadecenoyl)-sn-glycero-3-phosphocholine + (9Z)-octadecenoate + H(+)</text>
        <dbReference type="Rhea" id="RHEA:40923"/>
        <dbReference type="ChEBI" id="CHEBI:15377"/>
        <dbReference type="ChEBI" id="CHEBI:15378"/>
        <dbReference type="ChEBI" id="CHEBI:28610"/>
        <dbReference type="ChEBI" id="CHEBI:30823"/>
        <dbReference type="ChEBI" id="CHEBI:74669"/>
    </reaction>
    <physiologicalReaction direction="left-to-right" evidence="33">
        <dbReference type="Rhea" id="RHEA:40924"/>
    </physiologicalReaction>
</comment>
<comment type="catalytic activity">
    <reaction evidence="38">
        <text>a 1-acyl-sn-glycero-3-phosphocholine + H2O = sn-glycerol 3-phosphocholine + a fatty acid + H(+)</text>
        <dbReference type="Rhea" id="RHEA:15177"/>
        <dbReference type="ChEBI" id="CHEBI:15377"/>
        <dbReference type="ChEBI" id="CHEBI:15378"/>
        <dbReference type="ChEBI" id="CHEBI:16870"/>
        <dbReference type="ChEBI" id="CHEBI:28868"/>
        <dbReference type="ChEBI" id="CHEBI:58168"/>
        <dbReference type="EC" id="3.1.1.5"/>
    </reaction>
    <physiologicalReaction direction="left-to-right" evidence="38">
        <dbReference type="Rhea" id="RHEA:15178"/>
    </physiologicalReaction>
</comment>
<evidence type="ECO:0000256" key="42">
    <source>
        <dbReference type="ARBA" id="ARBA00048869"/>
    </source>
</evidence>
<dbReference type="SMART" id="SM00696">
    <property type="entry name" value="DM9"/>
    <property type="match status" value="4"/>
</dbReference>
<comment type="catalytic activity">
    <reaction evidence="31">
        <text>1-hexadecanoyl-2-(9Z-octadecenoyl)-sn-glycero-3-phospho-(1'-sn-glycerol) + H2O = 1-hexadecanoyl-sn-glycero-3-phospho-(1'-sn-glycerol) + (9Z)-octadecenoate + H(+)</text>
        <dbReference type="Rhea" id="RHEA:40919"/>
        <dbReference type="ChEBI" id="CHEBI:15377"/>
        <dbReference type="ChEBI" id="CHEBI:15378"/>
        <dbReference type="ChEBI" id="CHEBI:30823"/>
        <dbReference type="ChEBI" id="CHEBI:72841"/>
        <dbReference type="ChEBI" id="CHEBI:75158"/>
    </reaction>
    <physiologicalReaction direction="left-to-right" evidence="31">
        <dbReference type="Rhea" id="RHEA:40920"/>
    </physiologicalReaction>
</comment>
<keyword evidence="17" id="KW-0325">Glycoprotein</keyword>
<protein>
    <recommendedName>
        <fullName evidence="3">Phospholipase B1, membrane-associated</fullName>
    </recommendedName>
    <alternativeName>
        <fullName evidence="21">Lysophospholipase</fullName>
    </alternativeName>
    <alternativeName>
        <fullName evidence="22">Phospholipase A2</fullName>
    </alternativeName>
    <alternativeName>
        <fullName evidence="24">Phospholipase B/lipase</fullName>
    </alternativeName>
    <alternativeName>
        <fullName evidence="23">Triacylglycerol lipase</fullName>
    </alternativeName>
</protein>
<accession>A0A182FDR9</accession>
<evidence type="ECO:0000256" key="6">
    <source>
        <dbReference type="ARBA" id="ARBA00022692"/>
    </source>
</evidence>
<evidence type="ECO:0000256" key="34">
    <source>
        <dbReference type="ARBA" id="ARBA00048227"/>
    </source>
</evidence>
<evidence type="ECO:0000313" key="48">
    <source>
        <dbReference type="EnsemblMetazoa" id="AALB004660-PA"/>
    </source>
</evidence>
<dbReference type="PROSITE" id="PS51255">
    <property type="entry name" value="ADPK"/>
    <property type="match status" value="1"/>
</dbReference>
<comment type="catalytic activity">
    <reaction evidence="39">
        <text>1-hexadecanoyl-2-(9Z-octadecenoyl)-sn-glycero-3-phosphoethanolamine + H2O = 1-hexadecanoyl-sn-glycero-3-phosphoethanolamine + (9Z)-octadecenoate + H(+)</text>
        <dbReference type="Rhea" id="RHEA:40911"/>
        <dbReference type="ChEBI" id="CHEBI:15377"/>
        <dbReference type="ChEBI" id="CHEBI:15378"/>
        <dbReference type="ChEBI" id="CHEBI:30823"/>
        <dbReference type="ChEBI" id="CHEBI:73004"/>
        <dbReference type="ChEBI" id="CHEBI:73007"/>
    </reaction>
    <physiologicalReaction direction="left-to-right" evidence="39">
        <dbReference type="Rhea" id="RHEA:40912"/>
    </physiologicalReaction>
</comment>
<evidence type="ECO:0000256" key="22">
    <source>
        <dbReference type="ARBA" id="ARBA00031182"/>
    </source>
</evidence>
<dbReference type="InterPro" id="IPR035547">
    <property type="entry name" value="Phospholipase_B"/>
</dbReference>
<evidence type="ECO:0000256" key="44">
    <source>
        <dbReference type="ARBA" id="ARBA00048939"/>
    </source>
</evidence>
<dbReference type="VEuPathDB" id="VectorBase:AALB20_030289"/>
<evidence type="ECO:0000256" key="17">
    <source>
        <dbReference type="ARBA" id="ARBA00023180"/>
    </source>
</evidence>
<comment type="catalytic activity">
    <reaction evidence="37">
        <text>1,2,3-tri-(9Z-octadecenoyl)-glycerol + H2O = di-(9Z)-octadecenoylglycerol + (9Z)-octadecenoate + H(+)</text>
        <dbReference type="Rhea" id="RHEA:38575"/>
        <dbReference type="ChEBI" id="CHEBI:15377"/>
        <dbReference type="ChEBI" id="CHEBI:15378"/>
        <dbReference type="ChEBI" id="CHEBI:30823"/>
        <dbReference type="ChEBI" id="CHEBI:53753"/>
        <dbReference type="ChEBI" id="CHEBI:75945"/>
    </reaction>
    <physiologicalReaction direction="left-to-right" evidence="37">
        <dbReference type="Rhea" id="RHEA:38576"/>
    </physiologicalReaction>
</comment>
<evidence type="ECO:0000256" key="9">
    <source>
        <dbReference type="ARBA" id="ARBA00022737"/>
    </source>
</evidence>
<evidence type="ECO:0000256" key="19">
    <source>
        <dbReference type="ARBA" id="ARBA00023408"/>
    </source>
</evidence>
<keyword evidence="13" id="KW-1133">Transmembrane helix</keyword>
<dbReference type="GO" id="GO:0004806">
    <property type="term" value="F:triacylglycerol lipase activity"/>
    <property type="evidence" value="ECO:0007669"/>
    <property type="project" value="UniProtKB-EC"/>
</dbReference>
<keyword evidence="12" id="KW-0460">Magnesium</keyword>
<dbReference type="GO" id="GO:0016773">
    <property type="term" value="F:phosphotransferase activity, alcohol group as acceptor"/>
    <property type="evidence" value="ECO:0007669"/>
    <property type="project" value="InterPro"/>
</dbReference>
<comment type="catalytic activity">
    <reaction evidence="40">
        <text>1-hexadecanoyl-sn-glycero-3-phosphocholine + H2O = sn-glycerol 3-phosphocholine + hexadecanoate + H(+)</text>
        <dbReference type="Rhea" id="RHEA:40435"/>
        <dbReference type="ChEBI" id="CHEBI:7896"/>
        <dbReference type="ChEBI" id="CHEBI:15377"/>
        <dbReference type="ChEBI" id="CHEBI:15378"/>
        <dbReference type="ChEBI" id="CHEBI:16870"/>
        <dbReference type="ChEBI" id="CHEBI:72998"/>
    </reaction>
    <physiologicalReaction direction="left-to-right" evidence="40">
        <dbReference type="Rhea" id="RHEA:40436"/>
    </physiologicalReaction>
</comment>
<keyword evidence="7" id="KW-0479">Metal-binding</keyword>
<evidence type="ECO:0000256" key="5">
    <source>
        <dbReference type="ARBA" id="ARBA00022679"/>
    </source>
</evidence>
<comment type="catalytic activity">
    <reaction evidence="30">
        <text>2,3-di-(9Z)-octadecenoyl-sn-glycerol + H2O = 3-(9Z-octadecenoyl)-sn-glycerol + (9Z)-octadecenoate + H(+)</text>
        <dbReference type="Rhea" id="RHEA:42604"/>
        <dbReference type="ChEBI" id="CHEBI:15377"/>
        <dbReference type="ChEBI" id="CHEBI:15378"/>
        <dbReference type="ChEBI" id="CHEBI:30823"/>
        <dbReference type="ChEBI" id="CHEBI:75824"/>
        <dbReference type="ChEBI" id="CHEBI:75938"/>
    </reaction>
    <physiologicalReaction direction="left-to-right" evidence="30">
        <dbReference type="Rhea" id="RHEA:42605"/>
    </physiologicalReaction>
</comment>
<comment type="catalytic activity">
    <reaction evidence="20">
        <text>a 1,2-diacyl-sn-glycero-3-phosphocholine + H2O = a 1-acyl-sn-glycero-3-phosphocholine + a fatty acid + H(+)</text>
        <dbReference type="Rhea" id="RHEA:15801"/>
        <dbReference type="ChEBI" id="CHEBI:15377"/>
        <dbReference type="ChEBI" id="CHEBI:15378"/>
        <dbReference type="ChEBI" id="CHEBI:28868"/>
        <dbReference type="ChEBI" id="CHEBI:57643"/>
        <dbReference type="ChEBI" id="CHEBI:58168"/>
        <dbReference type="EC" id="3.1.1.4"/>
    </reaction>
    <physiologicalReaction direction="left-to-right" evidence="20">
        <dbReference type="Rhea" id="RHEA:15802"/>
    </physiologicalReaction>
</comment>
<evidence type="ECO:0000256" key="38">
    <source>
        <dbReference type="ARBA" id="ARBA00048454"/>
    </source>
</evidence>
<dbReference type="PANTHER" id="PTHR21325">
    <property type="entry name" value="PHOSPHOLIPASE B, PLB1"/>
    <property type="match status" value="1"/>
</dbReference>
<comment type="catalytic activity">
    <reaction evidence="45">
        <text>1,2-dihexadecanoyl-sn-glycero-3-phosphocholine + 2 H2O = sn-glycerol 3-phosphocholine + 2 hexadecanoate + 2 H(+)</text>
        <dbReference type="Rhea" id="RHEA:40975"/>
        <dbReference type="ChEBI" id="CHEBI:7896"/>
        <dbReference type="ChEBI" id="CHEBI:15377"/>
        <dbReference type="ChEBI" id="CHEBI:15378"/>
        <dbReference type="ChEBI" id="CHEBI:16870"/>
        <dbReference type="ChEBI" id="CHEBI:72999"/>
    </reaction>
    <physiologicalReaction direction="left-to-right" evidence="45">
        <dbReference type="Rhea" id="RHEA:40976"/>
    </physiologicalReaction>
</comment>
<evidence type="ECO:0000256" key="4">
    <source>
        <dbReference type="ARBA" id="ARBA00022475"/>
    </source>
</evidence>
<comment type="catalytic activity">
    <reaction evidence="28">
        <text>1-(9Z-octadecenoyl)-glycerol + H2O = glycerol + (9Z)-octadecenoate + H(+)</text>
        <dbReference type="Rhea" id="RHEA:38487"/>
        <dbReference type="ChEBI" id="CHEBI:15377"/>
        <dbReference type="ChEBI" id="CHEBI:15378"/>
        <dbReference type="ChEBI" id="CHEBI:17754"/>
        <dbReference type="ChEBI" id="CHEBI:30823"/>
        <dbReference type="ChEBI" id="CHEBI:75342"/>
    </reaction>
    <physiologicalReaction direction="left-to-right" evidence="28">
        <dbReference type="Rhea" id="RHEA:38488"/>
    </physiologicalReaction>
</comment>
<evidence type="ECO:0000256" key="31">
    <source>
        <dbReference type="ARBA" id="ARBA00048015"/>
    </source>
</evidence>
<dbReference type="PANTHER" id="PTHR21325:SF31">
    <property type="entry name" value="GH22081P-RELATED"/>
    <property type="match status" value="1"/>
</dbReference>
<dbReference type="InterPro" id="IPR006616">
    <property type="entry name" value="DM9_repeat"/>
</dbReference>
<evidence type="ECO:0000256" key="1">
    <source>
        <dbReference type="ARBA" id="ARBA00004247"/>
    </source>
</evidence>
<dbReference type="InterPro" id="IPR036514">
    <property type="entry name" value="SGNH_hydro_sf"/>
</dbReference>
<dbReference type="Pfam" id="PF04587">
    <property type="entry name" value="ADP_PFK_GK"/>
    <property type="match status" value="1"/>
</dbReference>
<evidence type="ECO:0000256" key="30">
    <source>
        <dbReference type="ARBA" id="ARBA00048011"/>
    </source>
</evidence>
<comment type="subcellular location">
    <subcellularLocation>
        <location evidence="1">Apical cell membrane</location>
        <topology evidence="1">Single-pass type I membrane protein</topology>
    </subcellularLocation>
</comment>
<evidence type="ECO:0000256" key="12">
    <source>
        <dbReference type="ARBA" id="ARBA00022842"/>
    </source>
</evidence>
<dbReference type="GO" id="GO:0004622">
    <property type="term" value="F:phosphatidylcholine lysophospholipase activity"/>
    <property type="evidence" value="ECO:0007669"/>
    <property type="project" value="UniProtKB-EC"/>
</dbReference>
<comment type="catalytic activity">
    <reaction evidence="18">
        <text>a triacylglycerol + H2O = a diacylglycerol + a fatty acid + H(+)</text>
        <dbReference type="Rhea" id="RHEA:12044"/>
        <dbReference type="ChEBI" id="CHEBI:15377"/>
        <dbReference type="ChEBI" id="CHEBI:15378"/>
        <dbReference type="ChEBI" id="CHEBI:17855"/>
        <dbReference type="ChEBI" id="CHEBI:18035"/>
        <dbReference type="ChEBI" id="CHEBI:28868"/>
        <dbReference type="EC" id="3.1.1.3"/>
    </reaction>
    <physiologicalReaction direction="left-to-right" evidence="18">
        <dbReference type="Rhea" id="RHEA:12045"/>
    </physiologicalReaction>
</comment>
<evidence type="ECO:0000256" key="32">
    <source>
        <dbReference type="ARBA" id="ARBA00048049"/>
    </source>
</evidence>
<keyword evidence="5" id="KW-0808">Transferase</keyword>
<comment type="catalytic activity">
    <reaction evidence="29">
        <text>1-hexadecanoyl-2-(9Z)-octadecenoyl-3-octadecanoyl-sn-glycerol + H2O = 1-hexadecanoyl-2-(9Z-octadecenoyl)-sn-glycerol + octadecanoate + H(+)</text>
        <dbReference type="Rhea" id="RHEA:41111"/>
        <dbReference type="ChEBI" id="CHEBI:15377"/>
        <dbReference type="ChEBI" id="CHEBI:15378"/>
        <dbReference type="ChEBI" id="CHEBI:25629"/>
        <dbReference type="ChEBI" id="CHEBI:75466"/>
        <dbReference type="ChEBI" id="CHEBI:77623"/>
    </reaction>
    <physiologicalReaction direction="left-to-right" evidence="29">
        <dbReference type="Rhea" id="RHEA:41112"/>
    </physiologicalReaction>
</comment>
<dbReference type="VEuPathDB" id="VectorBase:AALB004660"/>
<evidence type="ECO:0000256" key="47">
    <source>
        <dbReference type="ARBA" id="ARBA00049461"/>
    </source>
</evidence>
<comment type="catalytic activity">
    <reaction evidence="44">
        <text>1-hexadecanoyl-2-(9Z)-octadecenoyl-3-octadecanoyl-sn-glycerol + H2O = 1-hexadecanoyl-3-octadecanoyl-sn-glycerol + (9Z)-octadecenoate + H(+)</text>
        <dbReference type="Rhea" id="RHEA:41103"/>
        <dbReference type="ChEBI" id="CHEBI:15377"/>
        <dbReference type="ChEBI" id="CHEBI:15378"/>
        <dbReference type="ChEBI" id="CHEBI:30823"/>
        <dbReference type="ChEBI" id="CHEBI:77623"/>
        <dbReference type="ChEBI" id="CHEBI:77624"/>
    </reaction>
    <physiologicalReaction direction="left-to-right" evidence="44">
        <dbReference type="Rhea" id="RHEA:41104"/>
    </physiologicalReaction>
</comment>
<evidence type="ECO:0000256" key="16">
    <source>
        <dbReference type="ARBA" id="ARBA00023152"/>
    </source>
</evidence>
<dbReference type="GO" id="GO:0016301">
    <property type="term" value="F:kinase activity"/>
    <property type="evidence" value="ECO:0007669"/>
    <property type="project" value="UniProtKB-KW"/>
</dbReference>
<keyword evidence="6" id="KW-0812">Transmembrane</keyword>
<keyword evidence="4" id="KW-1003">Cell membrane</keyword>
<dbReference type="GO" id="GO:0016324">
    <property type="term" value="C:apical plasma membrane"/>
    <property type="evidence" value="ECO:0007669"/>
    <property type="project" value="UniProtKB-SubCell"/>
</dbReference>
<dbReference type="Gene3D" id="3.40.50.1110">
    <property type="entry name" value="SGNH hydrolase"/>
    <property type="match status" value="2"/>
</dbReference>
<reference evidence="48" key="2">
    <citation type="submission" date="2022-08" db="UniProtKB">
        <authorList>
            <consortium name="EnsemblMetazoa"/>
        </authorList>
    </citation>
    <scope>IDENTIFICATION</scope>
    <source>
        <strain evidence="48">STECLA/ALBI9_A</strain>
    </source>
</reference>
<comment type="catalytic activity">
    <reaction evidence="26">
        <text>1-hexadecanoyl-2-(9Z)-octadecenoyl-3-octadecanoyl-sn-glycerol + H2O = 2-(9Z-octadecenoyl)-3-octadecanoyl-sn-glycerol + hexadecanoate + H(+)</text>
        <dbReference type="Rhea" id="RHEA:41107"/>
        <dbReference type="ChEBI" id="CHEBI:7896"/>
        <dbReference type="ChEBI" id="CHEBI:15377"/>
        <dbReference type="ChEBI" id="CHEBI:15378"/>
        <dbReference type="ChEBI" id="CHEBI:75558"/>
        <dbReference type="ChEBI" id="CHEBI:77623"/>
    </reaction>
    <physiologicalReaction direction="left-to-right" evidence="26">
        <dbReference type="Rhea" id="RHEA:41108"/>
    </physiologicalReaction>
</comment>
<comment type="catalytic activity">
    <reaction evidence="34">
        <text>1,2-dihexadecanoyl-sn-glycero-3-phosphocholine + H2O = 1-hexadecanoyl-sn-glycero-3-phosphocholine + hexadecanoate + H(+)</text>
        <dbReference type="Rhea" id="RHEA:41223"/>
        <dbReference type="ChEBI" id="CHEBI:7896"/>
        <dbReference type="ChEBI" id="CHEBI:15377"/>
        <dbReference type="ChEBI" id="CHEBI:15378"/>
        <dbReference type="ChEBI" id="CHEBI:72998"/>
        <dbReference type="ChEBI" id="CHEBI:72999"/>
    </reaction>
    <physiologicalReaction direction="left-to-right" evidence="34">
        <dbReference type="Rhea" id="RHEA:41224"/>
    </physiologicalReaction>
</comment>
<evidence type="ECO:0000256" key="14">
    <source>
        <dbReference type="ARBA" id="ARBA00023098"/>
    </source>
</evidence>
<comment type="catalytic activity">
    <reaction evidence="36">
        <text>1-octadecanoyl-2-(9Z,12Z)-octadecadienoyl-sn-glycerol + H2O = 1-octadecanoyl-sn-glycerol + (9Z,12Z)-octadecadienoate + H(+)</text>
        <dbReference type="Rhea" id="RHEA:40927"/>
        <dbReference type="ChEBI" id="CHEBI:15377"/>
        <dbReference type="ChEBI" id="CHEBI:15378"/>
        <dbReference type="ChEBI" id="CHEBI:30245"/>
        <dbReference type="ChEBI" id="CHEBI:75550"/>
        <dbReference type="ChEBI" id="CHEBI:77097"/>
    </reaction>
    <physiologicalReaction direction="left-to-right" evidence="36">
        <dbReference type="Rhea" id="RHEA:40928"/>
    </physiologicalReaction>
</comment>
<dbReference type="SUPFAM" id="SSF52266">
    <property type="entry name" value="SGNH hydrolase"/>
    <property type="match status" value="2"/>
</dbReference>
<dbReference type="Proteomes" id="UP000069272">
    <property type="component" value="Chromosome 3L"/>
</dbReference>
<comment type="catalytic activity">
    <reaction evidence="32">
        <text>a 1-O-alkyl-2-acyl-sn-glycero-3-phosphocholine + H2O = a 1-O-alkyl-sn-glycero-3-phosphocholine + a fatty acid + H(+)</text>
        <dbReference type="Rhea" id="RHEA:36231"/>
        <dbReference type="ChEBI" id="CHEBI:15377"/>
        <dbReference type="ChEBI" id="CHEBI:15378"/>
        <dbReference type="ChEBI" id="CHEBI:28868"/>
        <dbReference type="ChEBI" id="CHEBI:30909"/>
        <dbReference type="ChEBI" id="CHEBI:36702"/>
        <dbReference type="EC" id="3.1.1.4"/>
    </reaction>
    <physiologicalReaction direction="left-to-right" evidence="32">
        <dbReference type="Rhea" id="RHEA:36232"/>
    </physiologicalReaction>
</comment>
<dbReference type="CDD" id="cd01824">
    <property type="entry name" value="Phospholipase_B_like"/>
    <property type="match status" value="2"/>
</dbReference>
<evidence type="ECO:0000256" key="8">
    <source>
        <dbReference type="ARBA" id="ARBA00022729"/>
    </source>
</evidence>
<comment type="catalytic activity">
    <reaction evidence="43">
        <text>1-O-hexadecyl-2-(9Z)-octadecenoyl-sn-glycero-3-phosphocholine + H2O = 1-O-hexadecyl-sn-glycero-3-phosphocholine + (9Z)-octadecenoate + H(+)</text>
        <dbReference type="Rhea" id="RHEA:40915"/>
        <dbReference type="ChEBI" id="CHEBI:15377"/>
        <dbReference type="ChEBI" id="CHEBI:15378"/>
        <dbReference type="ChEBI" id="CHEBI:30823"/>
        <dbReference type="ChEBI" id="CHEBI:34112"/>
        <dbReference type="ChEBI" id="CHEBI:64496"/>
    </reaction>
    <physiologicalReaction direction="left-to-right" evidence="43">
        <dbReference type="Rhea" id="RHEA:40916"/>
    </physiologicalReaction>
</comment>
<dbReference type="InterPro" id="IPR029056">
    <property type="entry name" value="Ribokinase-like"/>
</dbReference>
<dbReference type="EnsemblMetazoa" id="AALB004660-RA">
    <property type="protein sequence ID" value="AALB004660-PA"/>
    <property type="gene ID" value="AALB004660"/>
</dbReference>
<dbReference type="VEuPathDB" id="VectorBase:AALB20_038163"/>
<evidence type="ECO:0000256" key="37">
    <source>
        <dbReference type="ARBA" id="ARBA00048386"/>
    </source>
</evidence>
<evidence type="ECO:0000256" key="10">
    <source>
        <dbReference type="ARBA" id="ARBA00022777"/>
    </source>
</evidence>
<evidence type="ECO:0000256" key="15">
    <source>
        <dbReference type="ARBA" id="ARBA00023136"/>
    </source>
</evidence>
<comment type="catalytic activity">
    <reaction evidence="27">
        <text>1,3-dihexadecanoyl-2-(9Z-octadecenoyl)glycerol + H2O = 1-hexadecanoyl-2-(9Z-octadecenoyl)-glycerol + hexadecanoate + H(+)</text>
        <dbReference type="Rhea" id="RHEA:40979"/>
        <dbReference type="ChEBI" id="CHEBI:7896"/>
        <dbReference type="ChEBI" id="CHEBI:15377"/>
        <dbReference type="ChEBI" id="CHEBI:15378"/>
        <dbReference type="ChEBI" id="CHEBI:75585"/>
        <dbReference type="ChEBI" id="CHEBI:75688"/>
    </reaction>
    <physiologicalReaction direction="left-to-right" evidence="27">
        <dbReference type="Rhea" id="RHEA:40980"/>
    </physiologicalReaction>
</comment>
<evidence type="ECO:0000313" key="49">
    <source>
        <dbReference type="Proteomes" id="UP000069272"/>
    </source>
</evidence>
<comment type="catalytic activity">
    <reaction evidence="42">
        <text>1,3-dihexadecanoyl-2-(9Z-octadecenoyl)glycerol + H2O = 1,3-dihexadecanoylglycerol + (9Z)-octadecenoate + H(+)</text>
        <dbReference type="Rhea" id="RHEA:40983"/>
        <dbReference type="ChEBI" id="CHEBI:15377"/>
        <dbReference type="ChEBI" id="CHEBI:15378"/>
        <dbReference type="ChEBI" id="CHEBI:30823"/>
        <dbReference type="ChEBI" id="CHEBI:75688"/>
        <dbReference type="ChEBI" id="CHEBI:77619"/>
    </reaction>
    <physiologicalReaction direction="left-to-right" evidence="42">
        <dbReference type="Rhea" id="RHEA:40984"/>
    </physiologicalReaction>
</comment>
<evidence type="ECO:0000256" key="21">
    <source>
        <dbReference type="ARBA" id="ARBA00029723"/>
    </source>
</evidence>
<proteinExistence type="inferred from homology"/>
<dbReference type="InterPro" id="IPR007666">
    <property type="entry name" value="ADP_PFK/GK"/>
</dbReference>
<dbReference type="GO" id="GO:0004623">
    <property type="term" value="F:phospholipase A2 activity"/>
    <property type="evidence" value="ECO:0007669"/>
    <property type="project" value="UniProtKB-EC"/>
</dbReference>
<evidence type="ECO:0000256" key="29">
    <source>
        <dbReference type="ARBA" id="ARBA00047459"/>
    </source>
</evidence>
<dbReference type="Pfam" id="PF11901">
    <property type="entry name" value="DM9"/>
    <property type="match status" value="2"/>
</dbReference>
<keyword evidence="15" id="KW-0472">Membrane</keyword>